<dbReference type="EMBL" id="JAVHNR010000001">
    <property type="protein sequence ID" value="KAK6355791.1"/>
    <property type="molecule type" value="Genomic_DNA"/>
</dbReference>
<keyword evidence="2" id="KW-1185">Reference proteome</keyword>
<dbReference type="AlphaFoldDB" id="A0AAN8MYX9"/>
<evidence type="ECO:0000313" key="1">
    <source>
        <dbReference type="EMBL" id="KAK6355791.1"/>
    </source>
</evidence>
<name>A0AAN8MYX9_9PEZI</name>
<comment type="caution">
    <text evidence="1">The sequence shown here is derived from an EMBL/GenBank/DDBJ whole genome shotgun (WGS) entry which is preliminary data.</text>
</comment>
<dbReference type="Proteomes" id="UP001313282">
    <property type="component" value="Unassembled WGS sequence"/>
</dbReference>
<reference evidence="1 2" key="1">
    <citation type="submission" date="2019-10" db="EMBL/GenBank/DDBJ databases">
        <authorList>
            <person name="Palmer J.M."/>
        </authorList>
    </citation>
    <scope>NUCLEOTIDE SEQUENCE [LARGE SCALE GENOMIC DNA]</scope>
    <source>
        <strain evidence="1 2">TWF718</strain>
    </source>
</reference>
<protein>
    <submittedName>
        <fullName evidence="1">Uncharacterized protein</fullName>
    </submittedName>
</protein>
<proteinExistence type="predicted"/>
<evidence type="ECO:0000313" key="2">
    <source>
        <dbReference type="Proteomes" id="UP001313282"/>
    </source>
</evidence>
<sequence>MSETRSWSGSSQANWKRSSWCVNKLDGPLSERTPVLQSVQLTMGTNGKFGLSAARSSLWTSLQVGPPVEALFAESPPDKFTPQGMKYGLANDLMVVDIMAMGLRSYKAKRTS</sequence>
<accession>A0AAN8MYX9</accession>
<organism evidence="1 2">
    <name type="scientific">Orbilia javanica</name>
    <dbReference type="NCBI Taxonomy" id="47235"/>
    <lineage>
        <taxon>Eukaryota</taxon>
        <taxon>Fungi</taxon>
        <taxon>Dikarya</taxon>
        <taxon>Ascomycota</taxon>
        <taxon>Pezizomycotina</taxon>
        <taxon>Orbiliomycetes</taxon>
        <taxon>Orbiliales</taxon>
        <taxon>Orbiliaceae</taxon>
        <taxon>Orbilia</taxon>
    </lineage>
</organism>
<gene>
    <name evidence="1" type="ORF">TWF718_000173</name>
</gene>